<dbReference type="EMBL" id="AOLS01000123">
    <property type="protein sequence ID" value="EMA09769.1"/>
    <property type="molecule type" value="Genomic_DNA"/>
</dbReference>
<evidence type="ECO:0000259" key="8">
    <source>
        <dbReference type="Pfam" id="PF07669"/>
    </source>
</evidence>
<evidence type="ECO:0000256" key="5">
    <source>
        <dbReference type="ARBA" id="ARBA00047942"/>
    </source>
</evidence>
<proteinExistence type="predicted"/>
<dbReference type="GO" id="GO:0032259">
    <property type="term" value="P:methylation"/>
    <property type="evidence" value="ECO:0007669"/>
    <property type="project" value="UniProtKB-KW"/>
</dbReference>
<dbReference type="Gene3D" id="3.40.50.150">
    <property type="entry name" value="Vaccinia Virus protein VP39"/>
    <property type="match status" value="1"/>
</dbReference>
<organism evidence="9 10">
    <name type="scientific">Haloarcula marismortui ATCC 33799</name>
    <dbReference type="NCBI Taxonomy" id="662475"/>
    <lineage>
        <taxon>Archaea</taxon>
        <taxon>Methanobacteriati</taxon>
        <taxon>Methanobacteriota</taxon>
        <taxon>Stenosarchaea group</taxon>
        <taxon>Halobacteria</taxon>
        <taxon>Halobacteriales</taxon>
        <taxon>Haloarculaceae</taxon>
        <taxon>Haloarcula</taxon>
    </lineage>
</organism>
<keyword evidence="3" id="KW-0808">Transferase</keyword>
<dbReference type="Pfam" id="PF07669">
    <property type="entry name" value="Eco57I"/>
    <property type="match status" value="1"/>
</dbReference>
<dbReference type="EC" id="2.1.1.72" evidence="1"/>
<feature type="region of interest" description="Disordered" evidence="7">
    <location>
        <begin position="1136"/>
        <end position="1162"/>
    </location>
</feature>
<dbReference type="InterPro" id="IPR011639">
    <property type="entry name" value="MethylTrfase_TaqI-like_dom"/>
</dbReference>
<keyword evidence="10" id="KW-1185">Reference proteome</keyword>
<dbReference type="InterPro" id="IPR002052">
    <property type="entry name" value="DNA_methylase_N6_adenine_CS"/>
</dbReference>
<dbReference type="SUPFAM" id="SSF53335">
    <property type="entry name" value="S-adenosyl-L-methionine-dependent methyltransferases"/>
    <property type="match status" value="1"/>
</dbReference>
<protein>
    <recommendedName>
        <fullName evidence="1">site-specific DNA-methyltransferase (adenine-specific)</fullName>
        <ecNumber evidence="1">2.1.1.72</ecNumber>
    </recommendedName>
</protein>
<dbReference type="PATRIC" id="fig|662475.6.peg.4145"/>
<keyword evidence="2" id="KW-0489">Methyltransferase</keyword>
<dbReference type="PANTHER" id="PTHR33841:SF1">
    <property type="entry name" value="DNA METHYLTRANSFERASE A"/>
    <property type="match status" value="1"/>
</dbReference>
<dbReference type="RefSeq" id="WP_007190716.1">
    <property type="nucleotide sequence ID" value="NZ_AOLS01000123.1"/>
</dbReference>
<evidence type="ECO:0000256" key="7">
    <source>
        <dbReference type="SAM" id="MobiDB-lite"/>
    </source>
</evidence>
<dbReference type="PANTHER" id="PTHR33841">
    <property type="entry name" value="DNA METHYLTRANSFERASE YEEA-RELATED"/>
    <property type="match status" value="1"/>
</dbReference>
<name>M0JP67_9EURY</name>
<reference evidence="9 10" key="1">
    <citation type="journal article" date="2014" name="PLoS Genet.">
        <title>Phylogenetically driven sequencing of extremely halophilic archaea reveals strategies for static and dynamic osmo-response.</title>
        <authorList>
            <person name="Becker E.A."/>
            <person name="Seitzer P.M."/>
            <person name="Tritt A."/>
            <person name="Larsen D."/>
            <person name="Krusor M."/>
            <person name="Yao A.I."/>
            <person name="Wu D."/>
            <person name="Madern D."/>
            <person name="Eisen J.A."/>
            <person name="Darling A.E."/>
            <person name="Facciotti M.T."/>
        </authorList>
    </citation>
    <scope>NUCLEOTIDE SEQUENCE [LARGE SCALE GENOMIC DNA]</scope>
    <source>
        <strain evidence="9 10">ATCC 33799</strain>
    </source>
</reference>
<evidence type="ECO:0000256" key="2">
    <source>
        <dbReference type="ARBA" id="ARBA00022603"/>
    </source>
</evidence>
<evidence type="ECO:0000313" key="10">
    <source>
        <dbReference type="Proteomes" id="UP000011687"/>
    </source>
</evidence>
<feature type="compositionally biased region" description="Basic and acidic residues" evidence="7">
    <location>
        <begin position="267"/>
        <end position="279"/>
    </location>
</feature>
<keyword evidence="6" id="KW-0175">Coiled coil</keyword>
<feature type="domain" description="Type II methyltransferase M.TaqI-like" evidence="8">
    <location>
        <begin position="350"/>
        <end position="583"/>
    </location>
</feature>
<feature type="coiled-coil region" evidence="6">
    <location>
        <begin position="1333"/>
        <end position="1360"/>
    </location>
</feature>
<dbReference type="InterPro" id="IPR050953">
    <property type="entry name" value="N4_N6_ade-DNA_methylase"/>
</dbReference>
<sequence length="1408" mass="160374">MESDSLSQRKAQLDKEEREYLEDVVIEMRERVEDNVEFQLTQKGLDDEPEDADSLDEETKHLVEAIELEAVDGETWSEAFNQYVTGVGYTIVNRLAALRCMEVRDFINEEVTVFKDNGLTPAAETLVHEEFLLEDEAILEAYHNACDDFAEEIEILFDRSSPYSLIDPDDDTFEELCGMLDSVEDDVWRGDDVLGWVYEYYNVSELSDIRTRAHRGEMTIEDVSVANQFYTPHWIVRMLTDNSLGKMYLESQDPVPELPSGDGGVSPEERKDRSQERVASDSVAGYCTYLAGGSESRGTEEIEPAELKVIDPACGSGHFLLYAFDVLERIWWEQRPDLDRAEIPELILENNLFGVDIDLRAAQLAAFNLYLKARSRAEEEGIDAFTLPSVGIVCADSKITDVEEATSVFDEVADERPQVREALEQLVTEFENIHGLGSLLNVHQALSENFLEPGSEQQLTLSADWDDDPTLSGFLSTLHDAIEEEKDDGSFLAQDLKSFLRLLQILTQEYDVALMNPPYGSGKRMPDPVQDYVKENYDYYPEYYINFFEVCERLTGDDGRIGMIVPRTFMFKRSFEDFRNDFLGGKGAFDFLAEFGNGVLDNATVRTVGTVVRTESDPNATGQFIRLHDVPAGEKEGTFLKVISSVYGGDVQRVFEINHEDFSKIPGNPICYYTHPEIRDLHSSNVKINPEKSGIDAEGVADVVQGLATGNNERFLRNHYEVSSDDDFIPYAKGGTDAYVLPESKRRIFWDNGGKQIERHPGSRFQNTEYYGREGLTWSYIKETGRRFGYFPGGGTFDVTGSMLFPRDDSMGWEMLAALNSDLYHGLFLSLTPERDWQIEIVSRIPWLNIFEDDDLIAKTVKDQYRLSIAEESYDPASPYFAGPELLPLVDDCEFFYDDRPAMISLDGPGAIREDTADKSASIREIGEEVKRTRLVRSNEIERLADEINETVFDVIGVSDEARESVLEEIRLRTKEDPKSRELADTENVELSDEDLRSKVEGLLHYCLLSAVRDQGVIPFHEGYDDYPSAVEAVEDQMAAYFGEYTEERLSEIDSLLGSRSPVEEPYPNVRNWIETEFFEFHTEQFDNRPIVWQIDTTTLTSGDGRGFACLVDYDAIDGSLFDKIQSRLVEPRKARLRERRNAAERQRNDESATATERAEATEEYERCVNSMQQIEIFEETIQDLMRESPRSWTSEDRQLADDLTTLVSSFRRRTQEYLDTLDNLQELKDETWFEDTFSPTFLKTVSENRDEWTDALNDLETAAEAYKSPAAEPVEPHHYDLFPYFSDIAGSDHYSSNGILFTTYYFEREGEQFLDEAGRPKEGLRNDEAELLSALAEGLDEYKQLAEEIESKCNSLSKRISSDWDDRALSEITTAGYQPNHKHGVKINITPLSDAEIVPKIVDDEVL</sequence>
<gene>
    <name evidence="9" type="ORF">C435_21165</name>
</gene>
<dbReference type="PROSITE" id="PS00092">
    <property type="entry name" value="N6_MTASE"/>
    <property type="match status" value="1"/>
</dbReference>
<evidence type="ECO:0000256" key="3">
    <source>
        <dbReference type="ARBA" id="ARBA00022679"/>
    </source>
</evidence>
<dbReference type="GO" id="GO:0009007">
    <property type="term" value="F:site-specific DNA-methyltransferase (adenine-specific) activity"/>
    <property type="evidence" value="ECO:0007669"/>
    <property type="project" value="UniProtKB-EC"/>
</dbReference>
<dbReference type="InterPro" id="IPR029063">
    <property type="entry name" value="SAM-dependent_MTases_sf"/>
</dbReference>
<feature type="region of interest" description="Disordered" evidence="7">
    <location>
        <begin position="251"/>
        <end position="279"/>
    </location>
</feature>
<evidence type="ECO:0000256" key="1">
    <source>
        <dbReference type="ARBA" id="ARBA00011900"/>
    </source>
</evidence>
<comment type="caution">
    <text evidence="9">The sequence shown here is derived from an EMBL/GenBank/DDBJ whole genome shotgun (WGS) entry which is preliminary data.</text>
</comment>
<evidence type="ECO:0000313" key="9">
    <source>
        <dbReference type="EMBL" id="EMA09769.1"/>
    </source>
</evidence>
<dbReference type="GO" id="GO:0006304">
    <property type="term" value="P:DNA modification"/>
    <property type="evidence" value="ECO:0007669"/>
    <property type="project" value="InterPro"/>
</dbReference>
<evidence type="ECO:0000256" key="6">
    <source>
        <dbReference type="SAM" id="Coils"/>
    </source>
</evidence>
<accession>M0JP67</accession>
<dbReference type="GO" id="GO:0003676">
    <property type="term" value="F:nucleic acid binding"/>
    <property type="evidence" value="ECO:0007669"/>
    <property type="project" value="InterPro"/>
</dbReference>
<evidence type="ECO:0000256" key="4">
    <source>
        <dbReference type="ARBA" id="ARBA00022691"/>
    </source>
</evidence>
<comment type="catalytic activity">
    <reaction evidence="5">
        <text>a 2'-deoxyadenosine in DNA + S-adenosyl-L-methionine = an N(6)-methyl-2'-deoxyadenosine in DNA + S-adenosyl-L-homocysteine + H(+)</text>
        <dbReference type="Rhea" id="RHEA:15197"/>
        <dbReference type="Rhea" id="RHEA-COMP:12418"/>
        <dbReference type="Rhea" id="RHEA-COMP:12419"/>
        <dbReference type="ChEBI" id="CHEBI:15378"/>
        <dbReference type="ChEBI" id="CHEBI:57856"/>
        <dbReference type="ChEBI" id="CHEBI:59789"/>
        <dbReference type="ChEBI" id="CHEBI:90615"/>
        <dbReference type="ChEBI" id="CHEBI:90616"/>
        <dbReference type="EC" id="2.1.1.72"/>
    </reaction>
</comment>
<dbReference type="NCBIfam" id="NF033454">
    <property type="entry name" value="BREX_5_MTaseX"/>
    <property type="match status" value="1"/>
</dbReference>
<dbReference type="Proteomes" id="UP000011687">
    <property type="component" value="Unassembled WGS sequence"/>
</dbReference>
<keyword evidence="4" id="KW-0949">S-adenosyl-L-methionine</keyword>